<dbReference type="Proteomes" id="UP001295684">
    <property type="component" value="Unassembled WGS sequence"/>
</dbReference>
<keyword evidence="4" id="KW-1185">Reference proteome</keyword>
<evidence type="ECO:0000259" key="2">
    <source>
        <dbReference type="PROSITE" id="PS50003"/>
    </source>
</evidence>
<feature type="compositionally biased region" description="Basic and acidic residues" evidence="1">
    <location>
        <begin position="462"/>
        <end position="471"/>
    </location>
</feature>
<feature type="region of interest" description="Disordered" evidence="1">
    <location>
        <begin position="408"/>
        <end position="476"/>
    </location>
</feature>
<name>A0AAD1U2J8_EUPCR</name>
<feature type="region of interest" description="Disordered" evidence="1">
    <location>
        <begin position="509"/>
        <end position="536"/>
    </location>
</feature>
<dbReference type="Gene3D" id="2.30.29.30">
    <property type="entry name" value="Pleckstrin-homology domain (PH domain)/Phosphotyrosine-binding domain (PTB)"/>
    <property type="match status" value="1"/>
</dbReference>
<feature type="compositionally biased region" description="Basic and acidic residues" evidence="1">
    <location>
        <begin position="408"/>
        <end position="420"/>
    </location>
</feature>
<reference evidence="3" key="1">
    <citation type="submission" date="2023-07" db="EMBL/GenBank/DDBJ databases">
        <authorList>
            <consortium name="AG Swart"/>
            <person name="Singh M."/>
            <person name="Singh A."/>
            <person name="Seah K."/>
            <person name="Emmerich C."/>
        </authorList>
    </citation>
    <scope>NUCLEOTIDE SEQUENCE</scope>
    <source>
        <strain evidence="3">DP1</strain>
    </source>
</reference>
<dbReference type="InterPro" id="IPR001849">
    <property type="entry name" value="PH_domain"/>
</dbReference>
<dbReference type="SMART" id="SM00233">
    <property type="entry name" value="PH"/>
    <property type="match status" value="1"/>
</dbReference>
<dbReference type="SUPFAM" id="SSF50729">
    <property type="entry name" value="PH domain-like"/>
    <property type="match status" value="1"/>
</dbReference>
<dbReference type="PROSITE" id="PS50003">
    <property type="entry name" value="PH_DOMAIN"/>
    <property type="match status" value="1"/>
</dbReference>
<feature type="compositionally biased region" description="Basic and acidic residues" evidence="1">
    <location>
        <begin position="267"/>
        <end position="282"/>
    </location>
</feature>
<feature type="compositionally biased region" description="Polar residues" evidence="1">
    <location>
        <begin position="385"/>
        <end position="396"/>
    </location>
</feature>
<dbReference type="EMBL" id="CAMPGE010001998">
    <property type="protein sequence ID" value="CAI2360801.1"/>
    <property type="molecule type" value="Genomic_DNA"/>
</dbReference>
<evidence type="ECO:0000256" key="1">
    <source>
        <dbReference type="SAM" id="MobiDB-lite"/>
    </source>
</evidence>
<evidence type="ECO:0000313" key="4">
    <source>
        <dbReference type="Proteomes" id="UP001295684"/>
    </source>
</evidence>
<accession>A0AAD1U2J8</accession>
<gene>
    <name evidence="3" type="ORF">ECRASSUSDP1_LOCUS2106</name>
</gene>
<feature type="compositionally biased region" description="Basic and acidic residues" evidence="1">
    <location>
        <begin position="318"/>
        <end position="361"/>
    </location>
</feature>
<feature type="region of interest" description="Disordered" evidence="1">
    <location>
        <begin position="175"/>
        <end position="396"/>
    </location>
</feature>
<organism evidence="3 4">
    <name type="scientific">Euplotes crassus</name>
    <dbReference type="NCBI Taxonomy" id="5936"/>
    <lineage>
        <taxon>Eukaryota</taxon>
        <taxon>Sar</taxon>
        <taxon>Alveolata</taxon>
        <taxon>Ciliophora</taxon>
        <taxon>Intramacronucleata</taxon>
        <taxon>Spirotrichea</taxon>
        <taxon>Hypotrichia</taxon>
        <taxon>Euplotida</taxon>
        <taxon>Euplotidae</taxon>
        <taxon>Moneuplotes</taxon>
    </lineage>
</organism>
<feature type="compositionally biased region" description="Basic and acidic residues" evidence="1">
    <location>
        <begin position="183"/>
        <end position="220"/>
    </location>
</feature>
<dbReference type="AlphaFoldDB" id="A0AAD1U2J8"/>
<feature type="domain" description="PH" evidence="2">
    <location>
        <begin position="5"/>
        <end position="113"/>
    </location>
</feature>
<comment type="caution">
    <text evidence="3">The sequence shown here is derived from an EMBL/GenBank/DDBJ whole genome shotgun (WGS) entry which is preliminary data.</text>
</comment>
<dbReference type="InterPro" id="IPR011993">
    <property type="entry name" value="PH-like_dom_sf"/>
</dbReference>
<protein>
    <recommendedName>
        <fullName evidence="2">PH domain-containing protein</fullName>
    </recommendedName>
</protein>
<sequence length="589" mass="68284">MMAPTGIFEGYLKKRKNIGALTLISDSNKRYFLLDLPTYSLVYFKNRKKGKKNTIPLQRILFVSKLGDNDEVISGKEWSYPFRIITTERQYDFRAFSFKDREVWVSGFEKILEYKKAILAKRSINIDDLKVDEYTRPGHEVYHLRPTDFDHKGKIKALSDIPFEELQDPRYINEAEGEEEEEVKDHDSHKNHHEEFKNHFGGDDERFRRNLMNPKERDVEGMPDTNQPDVNDVKAKRNIQEFSDDQSTDRNEGNQSSNSADSGVGAREPRNSREERLETDQKDDLDDCSSFERTNIRKIKASPTKKKSKIKQIKLKNITKDPEFKENQRQGNSKEKIGEDFKGTRKTMKRDSDPISKEVGEKGTFSQEIPLKKVRTQAPDEQRKSQLNSLAPSGSYFTQNTEKFDLVIEHDDNEFNHISDEGPSTPKKRKPEPMPKEYQLANTESKVITRKSRTSIEAPKIVNKEKSESPIRKRKVNSNQHLLSEWEKKYGTRNDRRICKDVKEPLDQWGVEPYQSNPSPENLDGNLPESPTGDVQVTGNIAGEFEYDWDNEDGPEVSQQKKLRMNQRSMNNSRVPVGAMEYAATKFNN</sequence>
<feature type="compositionally biased region" description="Basic residues" evidence="1">
    <location>
        <begin position="296"/>
        <end position="314"/>
    </location>
</feature>
<proteinExistence type="predicted"/>
<evidence type="ECO:0000313" key="3">
    <source>
        <dbReference type="EMBL" id="CAI2360801.1"/>
    </source>
</evidence>